<comment type="caution">
    <text evidence="1">The sequence shown here is derived from an EMBL/GenBank/DDBJ whole genome shotgun (WGS) entry which is preliminary data.</text>
</comment>
<dbReference type="EMBL" id="AANZ01000014">
    <property type="protein sequence ID" value="EAQ79551.1"/>
    <property type="molecule type" value="Genomic_DNA"/>
</dbReference>
<organism evidence="1 2">
    <name type="scientific">Blastopirellula marina DSM 3645</name>
    <dbReference type="NCBI Taxonomy" id="314230"/>
    <lineage>
        <taxon>Bacteria</taxon>
        <taxon>Pseudomonadati</taxon>
        <taxon>Planctomycetota</taxon>
        <taxon>Planctomycetia</taxon>
        <taxon>Pirellulales</taxon>
        <taxon>Pirellulaceae</taxon>
        <taxon>Blastopirellula</taxon>
    </lineage>
</organism>
<protein>
    <submittedName>
        <fullName evidence="1">Uncharacterized protein</fullName>
    </submittedName>
</protein>
<name>A3ZW53_9BACT</name>
<gene>
    <name evidence="1" type="ORF">DSM3645_03708</name>
</gene>
<reference evidence="1 2" key="1">
    <citation type="submission" date="2006-02" db="EMBL/GenBank/DDBJ databases">
        <authorList>
            <person name="Amann R."/>
            <person name="Ferriera S."/>
            <person name="Johnson J."/>
            <person name="Kravitz S."/>
            <person name="Halpern A."/>
            <person name="Remington K."/>
            <person name="Beeson K."/>
            <person name="Tran B."/>
            <person name="Rogers Y.-H."/>
            <person name="Friedman R."/>
            <person name="Venter J.C."/>
        </authorList>
    </citation>
    <scope>NUCLEOTIDE SEQUENCE [LARGE SCALE GENOMIC DNA]</scope>
    <source>
        <strain evidence="1 2">DSM 3645</strain>
    </source>
</reference>
<evidence type="ECO:0000313" key="2">
    <source>
        <dbReference type="Proteomes" id="UP000004358"/>
    </source>
</evidence>
<accession>A3ZW53</accession>
<sequence>MLRPPAALVSRMRSTASSRISPHSLCMTCSSS</sequence>
<dbReference type="AlphaFoldDB" id="A3ZW53"/>
<evidence type="ECO:0000313" key="1">
    <source>
        <dbReference type="EMBL" id="EAQ79551.1"/>
    </source>
</evidence>
<proteinExistence type="predicted"/>
<dbReference type="Proteomes" id="UP000004358">
    <property type="component" value="Unassembled WGS sequence"/>
</dbReference>
<dbReference type="HOGENOM" id="CLU_3388282_0_0_0"/>